<feature type="compositionally biased region" description="Polar residues" evidence="9">
    <location>
        <begin position="1"/>
        <end position="10"/>
    </location>
</feature>
<dbReference type="SMART" id="SM00360">
    <property type="entry name" value="RRM"/>
    <property type="match status" value="1"/>
</dbReference>
<feature type="region of interest" description="Disordered" evidence="9">
    <location>
        <begin position="337"/>
        <end position="364"/>
    </location>
</feature>
<feature type="domain" description="RRM" evidence="10">
    <location>
        <begin position="189"/>
        <end position="268"/>
    </location>
</feature>
<dbReference type="PANTHER" id="PTHR48033:SF9">
    <property type="entry name" value="TAR DNA-BINDING PROTEIN 43"/>
    <property type="match status" value="1"/>
</dbReference>
<dbReference type="GO" id="GO:0003723">
    <property type="term" value="F:RNA binding"/>
    <property type="evidence" value="ECO:0007669"/>
    <property type="project" value="UniProtKB-UniRule"/>
</dbReference>
<dbReference type="PANTHER" id="PTHR48033">
    <property type="entry name" value="RNA-BINDING (RRM/RBD/RNP MOTIFS) FAMILY PROTEIN"/>
    <property type="match status" value="1"/>
</dbReference>
<evidence type="ECO:0000256" key="6">
    <source>
        <dbReference type="ARBA" id="ARBA00023187"/>
    </source>
</evidence>
<keyword evidence="8" id="KW-0694">RNA-binding</keyword>
<evidence type="ECO:0000256" key="4">
    <source>
        <dbReference type="ARBA" id="ARBA00023015"/>
    </source>
</evidence>
<reference evidence="11 12" key="2">
    <citation type="submission" date="2018-11" db="EMBL/GenBank/DDBJ databases">
        <authorList>
            <consortium name="Pathogen Informatics"/>
        </authorList>
    </citation>
    <scope>NUCLEOTIDE SEQUENCE [LARGE SCALE GENOMIC DNA]</scope>
</reference>
<dbReference type="InterPro" id="IPR035979">
    <property type="entry name" value="RBD_domain_sf"/>
</dbReference>
<dbReference type="Proteomes" id="UP000267606">
    <property type="component" value="Unassembled WGS sequence"/>
</dbReference>
<protein>
    <submittedName>
        <fullName evidence="13">RRM domain-containing protein</fullName>
    </submittedName>
</protein>
<dbReference type="Pfam" id="PF18694">
    <property type="entry name" value="TDP-43_N"/>
    <property type="match status" value="1"/>
</dbReference>
<feature type="region of interest" description="Disordered" evidence="9">
    <location>
        <begin position="122"/>
        <end position="143"/>
    </location>
</feature>
<dbReference type="CDD" id="cd19609">
    <property type="entry name" value="NTD_TDP-43"/>
    <property type="match status" value="1"/>
</dbReference>
<keyword evidence="2" id="KW-0507">mRNA processing</keyword>
<dbReference type="GO" id="GO:0006397">
    <property type="term" value="P:mRNA processing"/>
    <property type="evidence" value="ECO:0007669"/>
    <property type="project" value="UniProtKB-KW"/>
</dbReference>
<sequence length="417" mass="45390">MTSEMTSINCASEGINEGKNSNTAVEESNESVEYVIVSETEDSERLELPLLPEDCSLSLNTLVHAFPGAHGLKYKNSTTGASRALLMDPQGTRFLAPPDGWKNKTFIVIYPHRGSGMYLCEQEGDSEDSQGGRGGQFTAKQKRIEDPSGEKACIDLIVLGLPFKTSAETCKAYFENFGEVGDTGSPVVTRIFVGRVQEKTTVDTLRKFFNGEAAKIDPNAFVTDVFIPRPFRSFAFVNFSSAAVAKELMRQGDFIIDGSSVAVSAAAPRESDFSPRYGQSASYGLPSQGRHSRRFSDKYGYSPETVSFKSPDYTSYPYDPMVSRSVDNWRASTYRSSDTRASNRFSPGYSNSPRYSTPARSGTSQALASGLDALNLNKMNVNPDMMDAAWQAFWSTLSNNSGNGGSGTSATNSSGKW</sequence>
<evidence type="ECO:0000256" key="8">
    <source>
        <dbReference type="PROSITE-ProRule" id="PRU00176"/>
    </source>
</evidence>
<evidence type="ECO:0000256" key="3">
    <source>
        <dbReference type="ARBA" id="ARBA00022737"/>
    </source>
</evidence>
<keyword evidence="6" id="KW-0508">mRNA splicing</keyword>
<gene>
    <name evidence="11" type="ORF">OFLC_LOCUS13983</name>
</gene>
<comment type="subcellular location">
    <subcellularLocation>
        <location evidence="1">Nucleus</location>
    </subcellularLocation>
</comment>
<dbReference type="SUPFAM" id="SSF54928">
    <property type="entry name" value="RNA-binding domain, RBD"/>
    <property type="match status" value="1"/>
</dbReference>
<name>A0A183I2M1_9BILA</name>
<dbReference type="WBParaSite" id="OFLC_0001398401-mRNA-1">
    <property type="protein sequence ID" value="OFLC_0001398401-mRNA-1"/>
    <property type="gene ID" value="OFLC_0001398401"/>
</dbReference>
<dbReference type="EMBL" id="UZAJ01040515">
    <property type="protein sequence ID" value="VDP15186.1"/>
    <property type="molecule type" value="Genomic_DNA"/>
</dbReference>
<dbReference type="STRING" id="387005.A0A183I2M1"/>
<organism evidence="13">
    <name type="scientific">Onchocerca flexuosa</name>
    <dbReference type="NCBI Taxonomy" id="387005"/>
    <lineage>
        <taxon>Eukaryota</taxon>
        <taxon>Metazoa</taxon>
        <taxon>Ecdysozoa</taxon>
        <taxon>Nematoda</taxon>
        <taxon>Chromadorea</taxon>
        <taxon>Rhabditida</taxon>
        <taxon>Spirurina</taxon>
        <taxon>Spiruromorpha</taxon>
        <taxon>Filarioidea</taxon>
        <taxon>Onchocercidae</taxon>
        <taxon>Onchocerca</taxon>
    </lineage>
</organism>
<keyword evidence="7" id="KW-0539">Nucleus</keyword>
<dbReference type="GO" id="GO:0010468">
    <property type="term" value="P:regulation of gene expression"/>
    <property type="evidence" value="ECO:0007669"/>
    <property type="project" value="TreeGrafter"/>
</dbReference>
<evidence type="ECO:0000256" key="7">
    <source>
        <dbReference type="ARBA" id="ARBA00023242"/>
    </source>
</evidence>
<keyword evidence="4" id="KW-0805">Transcription regulation</keyword>
<dbReference type="InterPro" id="IPR041105">
    <property type="entry name" value="TDP-43_N"/>
</dbReference>
<evidence type="ECO:0000313" key="13">
    <source>
        <dbReference type="WBParaSite" id="OFLC_0001398401-mRNA-1"/>
    </source>
</evidence>
<evidence type="ECO:0000256" key="9">
    <source>
        <dbReference type="SAM" id="MobiDB-lite"/>
    </source>
</evidence>
<dbReference type="InterPro" id="IPR012677">
    <property type="entry name" value="Nucleotide-bd_a/b_plait_sf"/>
</dbReference>
<evidence type="ECO:0000256" key="1">
    <source>
        <dbReference type="ARBA" id="ARBA00004123"/>
    </source>
</evidence>
<keyword evidence="12" id="KW-1185">Reference proteome</keyword>
<dbReference type="InterPro" id="IPR000504">
    <property type="entry name" value="RRM_dom"/>
</dbReference>
<dbReference type="AlphaFoldDB" id="A0A183I2M1"/>
<evidence type="ECO:0000256" key="2">
    <source>
        <dbReference type="ARBA" id="ARBA00022664"/>
    </source>
</evidence>
<keyword evidence="3" id="KW-0677">Repeat</keyword>
<dbReference type="Gene3D" id="3.30.70.330">
    <property type="match status" value="1"/>
</dbReference>
<keyword evidence="5" id="KW-0804">Transcription</keyword>
<dbReference type="GO" id="GO:0005654">
    <property type="term" value="C:nucleoplasm"/>
    <property type="evidence" value="ECO:0007669"/>
    <property type="project" value="TreeGrafter"/>
</dbReference>
<proteinExistence type="predicted"/>
<dbReference type="GO" id="GO:0000785">
    <property type="term" value="C:chromatin"/>
    <property type="evidence" value="ECO:0007669"/>
    <property type="project" value="TreeGrafter"/>
</dbReference>
<accession>A0A183I2M1</accession>
<feature type="region of interest" description="Disordered" evidence="9">
    <location>
        <begin position="271"/>
        <end position="296"/>
    </location>
</feature>
<evidence type="ECO:0000256" key="5">
    <source>
        <dbReference type="ARBA" id="ARBA00023163"/>
    </source>
</evidence>
<reference evidence="13" key="1">
    <citation type="submission" date="2016-06" db="UniProtKB">
        <authorList>
            <consortium name="WormBaseParasite"/>
        </authorList>
    </citation>
    <scope>IDENTIFICATION</scope>
</reference>
<dbReference type="GO" id="GO:0008380">
    <property type="term" value="P:RNA splicing"/>
    <property type="evidence" value="ECO:0007669"/>
    <property type="project" value="UniProtKB-KW"/>
</dbReference>
<feature type="region of interest" description="Disordered" evidence="9">
    <location>
        <begin position="1"/>
        <end position="26"/>
    </location>
</feature>
<evidence type="ECO:0000313" key="12">
    <source>
        <dbReference type="Proteomes" id="UP000267606"/>
    </source>
</evidence>
<dbReference type="PROSITE" id="PS50102">
    <property type="entry name" value="RRM"/>
    <property type="match status" value="1"/>
</dbReference>
<evidence type="ECO:0000259" key="10">
    <source>
        <dbReference type="PROSITE" id="PS50102"/>
    </source>
</evidence>
<evidence type="ECO:0000313" key="11">
    <source>
        <dbReference type="EMBL" id="VDP15186.1"/>
    </source>
</evidence>